<evidence type="ECO:0000256" key="1">
    <source>
        <dbReference type="ARBA" id="ARBA00010164"/>
    </source>
</evidence>
<dbReference type="Pfam" id="PF07804">
    <property type="entry name" value="HipA_C"/>
    <property type="match status" value="1"/>
</dbReference>
<dbReference type="GO" id="GO:0004674">
    <property type="term" value="F:protein serine/threonine kinase activity"/>
    <property type="evidence" value="ECO:0007669"/>
    <property type="project" value="TreeGrafter"/>
</dbReference>
<dbReference type="NCBIfam" id="NF007297">
    <property type="entry name" value="PRK09775.1"/>
    <property type="match status" value="1"/>
</dbReference>
<feature type="domain" description="HipA-like C-terminal" evidence="4">
    <location>
        <begin position="208"/>
        <end position="386"/>
    </location>
</feature>
<proteinExistence type="inferred from homology"/>
<organism evidence="5 6">
    <name type="scientific">Lampropedia aestuarii</name>
    <dbReference type="NCBI Taxonomy" id="2562762"/>
    <lineage>
        <taxon>Bacteria</taxon>
        <taxon>Pseudomonadati</taxon>
        <taxon>Pseudomonadota</taxon>
        <taxon>Betaproteobacteria</taxon>
        <taxon>Burkholderiales</taxon>
        <taxon>Comamonadaceae</taxon>
        <taxon>Lampropedia</taxon>
    </lineage>
</organism>
<name>A0A4S5BID1_9BURK</name>
<dbReference type="GO" id="GO:0005829">
    <property type="term" value="C:cytosol"/>
    <property type="evidence" value="ECO:0007669"/>
    <property type="project" value="TreeGrafter"/>
</dbReference>
<keyword evidence="6" id="KW-1185">Reference proteome</keyword>
<evidence type="ECO:0000313" key="5">
    <source>
        <dbReference type="EMBL" id="THJ32174.1"/>
    </source>
</evidence>
<accession>A0A4S5BID1</accession>
<keyword evidence="2" id="KW-0808">Transferase</keyword>
<dbReference type="AlphaFoldDB" id="A0A4S5BID1"/>
<dbReference type="RefSeq" id="WP_136407119.1">
    <property type="nucleotide sequence ID" value="NZ_SSWX01000017.1"/>
</dbReference>
<gene>
    <name evidence="5" type="primary">yjjJ</name>
    <name evidence="5" type="ORF">E8K88_13075</name>
</gene>
<dbReference type="EMBL" id="SSWX01000017">
    <property type="protein sequence ID" value="THJ32174.1"/>
    <property type="molecule type" value="Genomic_DNA"/>
</dbReference>
<evidence type="ECO:0000259" key="4">
    <source>
        <dbReference type="Pfam" id="PF07804"/>
    </source>
</evidence>
<comment type="similarity">
    <text evidence="1">Belongs to the HipA Ser/Thr kinase family.</text>
</comment>
<dbReference type="Proteomes" id="UP000306236">
    <property type="component" value="Unassembled WGS sequence"/>
</dbReference>
<dbReference type="InterPro" id="IPR052028">
    <property type="entry name" value="HipA_Ser/Thr_kinase"/>
</dbReference>
<keyword evidence="3" id="KW-0418">Kinase</keyword>
<reference evidence="5 6" key="1">
    <citation type="submission" date="2019-04" db="EMBL/GenBank/DDBJ databases">
        <title>Lampropedia sp YIM MLB12 draf genome.</title>
        <authorList>
            <person name="Wang Y.-X."/>
        </authorList>
    </citation>
    <scope>NUCLEOTIDE SEQUENCE [LARGE SCALE GENOMIC DNA]</scope>
    <source>
        <strain evidence="5 6">YIM MLB12</strain>
    </source>
</reference>
<protein>
    <submittedName>
        <fullName evidence="5">Type II toxin-antitoxin system HipA family toxin YjjJ</fullName>
    </submittedName>
</protein>
<dbReference type="PANTHER" id="PTHR37419">
    <property type="entry name" value="SERINE/THREONINE-PROTEIN KINASE TOXIN HIPA"/>
    <property type="match status" value="1"/>
</dbReference>
<dbReference type="OrthoDB" id="8555656at2"/>
<evidence type="ECO:0000313" key="6">
    <source>
        <dbReference type="Proteomes" id="UP000306236"/>
    </source>
</evidence>
<comment type="caution">
    <text evidence="5">The sequence shown here is derived from an EMBL/GenBank/DDBJ whole genome shotgun (WGS) entry which is preliminary data.</text>
</comment>
<dbReference type="PANTHER" id="PTHR37419:SF8">
    <property type="entry name" value="TOXIN YJJJ"/>
    <property type="match status" value="1"/>
</dbReference>
<sequence>MASTQSSHARSIEKLLNSGPLTSNMLCESLGLSQPTVSRALKSMGADVLRFNIHKSIHYLLRDHARGHLIAPIARVTKDGQLQRLGVLEPVRPEGFVLLGATGQDSYSEGLPWWLFDMRPQGYLGRAFVHKNAKQWELPERLVDWSDTNVLQALHLYGDDLPGNVLVGERSEQVFINQPMPTPLGLDGRGQAYATLSAKADAGDIAGSSAGGEQPKFTAYVQTEDGPAHVIVKFTARDNNAISERWRDLLRAEHHALEVLRQAGVPAAKTQIVDSQGQRFLEVVRFDRIGALGRAALLSLSALDAEFVGIGSSWYAITRALVQAQCVVPEAAQGADLLWAYGTLIGNTDMHAGNLSFTTDSGRPYALAPAYDMTPMAFAPKASGAIASTLAPATIVAAISGEIWRKAYVLAVSFAARLRNDAQLSERFAPCIAALDEHLDIAKQRIDRIA</sequence>
<evidence type="ECO:0000256" key="2">
    <source>
        <dbReference type="ARBA" id="ARBA00022679"/>
    </source>
</evidence>
<evidence type="ECO:0000256" key="3">
    <source>
        <dbReference type="ARBA" id="ARBA00022777"/>
    </source>
</evidence>
<dbReference type="InterPro" id="IPR012893">
    <property type="entry name" value="HipA-like_C"/>
</dbReference>